<proteinExistence type="predicted"/>
<name>A0A0C3C8F6_PILCF</name>
<dbReference type="AlphaFoldDB" id="A0A0C3C8F6"/>
<organism evidence="1 2">
    <name type="scientific">Piloderma croceum (strain F 1598)</name>
    <dbReference type="NCBI Taxonomy" id="765440"/>
    <lineage>
        <taxon>Eukaryota</taxon>
        <taxon>Fungi</taxon>
        <taxon>Dikarya</taxon>
        <taxon>Basidiomycota</taxon>
        <taxon>Agaricomycotina</taxon>
        <taxon>Agaricomycetes</taxon>
        <taxon>Agaricomycetidae</taxon>
        <taxon>Atheliales</taxon>
        <taxon>Atheliaceae</taxon>
        <taxon>Piloderma</taxon>
    </lineage>
</organism>
<reference evidence="2" key="2">
    <citation type="submission" date="2015-01" db="EMBL/GenBank/DDBJ databases">
        <title>Evolutionary Origins and Diversification of the Mycorrhizal Mutualists.</title>
        <authorList>
            <consortium name="DOE Joint Genome Institute"/>
            <consortium name="Mycorrhizal Genomics Consortium"/>
            <person name="Kohler A."/>
            <person name="Kuo A."/>
            <person name="Nagy L.G."/>
            <person name="Floudas D."/>
            <person name="Copeland A."/>
            <person name="Barry K.W."/>
            <person name="Cichocki N."/>
            <person name="Veneault-Fourrey C."/>
            <person name="LaButti K."/>
            <person name="Lindquist E.A."/>
            <person name="Lipzen A."/>
            <person name="Lundell T."/>
            <person name="Morin E."/>
            <person name="Murat C."/>
            <person name="Riley R."/>
            <person name="Ohm R."/>
            <person name="Sun H."/>
            <person name="Tunlid A."/>
            <person name="Henrissat B."/>
            <person name="Grigoriev I.V."/>
            <person name="Hibbett D.S."/>
            <person name="Martin F."/>
        </authorList>
    </citation>
    <scope>NUCLEOTIDE SEQUENCE [LARGE SCALE GENOMIC DNA]</scope>
    <source>
        <strain evidence="2">F 1598</strain>
    </source>
</reference>
<reference evidence="1 2" key="1">
    <citation type="submission" date="2014-04" db="EMBL/GenBank/DDBJ databases">
        <authorList>
            <consortium name="DOE Joint Genome Institute"/>
            <person name="Kuo A."/>
            <person name="Tarkka M."/>
            <person name="Buscot F."/>
            <person name="Kohler A."/>
            <person name="Nagy L.G."/>
            <person name="Floudas D."/>
            <person name="Copeland A."/>
            <person name="Barry K.W."/>
            <person name="Cichocki N."/>
            <person name="Veneault-Fourrey C."/>
            <person name="LaButti K."/>
            <person name="Lindquist E.A."/>
            <person name="Lipzen A."/>
            <person name="Lundell T."/>
            <person name="Morin E."/>
            <person name="Murat C."/>
            <person name="Sun H."/>
            <person name="Tunlid A."/>
            <person name="Henrissat B."/>
            <person name="Grigoriev I.V."/>
            <person name="Hibbett D.S."/>
            <person name="Martin F."/>
            <person name="Nordberg H.P."/>
            <person name="Cantor M.N."/>
            <person name="Hua S.X."/>
        </authorList>
    </citation>
    <scope>NUCLEOTIDE SEQUENCE [LARGE SCALE GENOMIC DNA]</scope>
    <source>
        <strain evidence="1 2">F 1598</strain>
    </source>
</reference>
<protein>
    <submittedName>
        <fullName evidence="1">Uncharacterized protein</fullName>
    </submittedName>
</protein>
<keyword evidence="2" id="KW-1185">Reference proteome</keyword>
<accession>A0A0C3C8F6</accession>
<dbReference type="HOGENOM" id="CLU_2886612_0_0_1"/>
<sequence>MLVYFGIFIIFNRNRVPRFVFGRAVLGASHLNQYLLDGLPVVFSGLRWPLVTAIKFFIDLIAV</sequence>
<evidence type="ECO:0000313" key="1">
    <source>
        <dbReference type="EMBL" id="KIM85997.1"/>
    </source>
</evidence>
<evidence type="ECO:0000313" key="2">
    <source>
        <dbReference type="Proteomes" id="UP000054166"/>
    </source>
</evidence>
<gene>
    <name evidence="1" type="ORF">PILCRDRAFT_816540</name>
</gene>
<dbReference type="EMBL" id="KN832983">
    <property type="protein sequence ID" value="KIM85997.1"/>
    <property type="molecule type" value="Genomic_DNA"/>
</dbReference>
<dbReference type="Proteomes" id="UP000054166">
    <property type="component" value="Unassembled WGS sequence"/>
</dbReference>
<dbReference type="InParanoid" id="A0A0C3C8F6"/>